<keyword evidence="1" id="KW-0472">Membrane</keyword>
<feature type="transmembrane region" description="Helical" evidence="1">
    <location>
        <begin position="31"/>
        <end position="49"/>
    </location>
</feature>
<reference evidence="2" key="1">
    <citation type="submission" date="2022-05" db="EMBL/GenBank/DDBJ databases">
        <title>Comparative genomics of Staphylococcus equorum isolates.</title>
        <authorList>
            <person name="Luelf R.H."/>
        </authorList>
    </citation>
    <scope>NUCLEOTIDE SEQUENCE</scope>
    <source>
        <strain evidence="2">TMW 2.2497</strain>
    </source>
</reference>
<keyword evidence="1" id="KW-0812">Transmembrane</keyword>
<name>A0A9X4L6C5_9STAP</name>
<evidence type="ECO:0000313" key="3">
    <source>
        <dbReference type="Proteomes" id="UP001152422"/>
    </source>
</evidence>
<gene>
    <name evidence="2" type="ORF">M4L89_11230</name>
</gene>
<evidence type="ECO:0000256" key="1">
    <source>
        <dbReference type="SAM" id="Phobius"/>
    </source>
</evidence>
<dbReference type="Proteomes" id="UP001152422">
    <property type="component" value="Unassembled WGS sequence"/>
</dbReference>
<dbReference type="RefSeq" id="WP_277583454.1">
    <property type="nucleotide sequence ID" value="NZ_JAMBPY010000018.1"/>
</dbReference>
<comment type="caution">
    <text evidence="2">The sequence shown here is derived from an EMBL/GenBank/DDBJ whole genome shotgun (WGS) entry which is preliminary data.</text>
</comment>
<accession>A0A9X4L6C5</accession>
<sequence>MRGLLALSTAVVVFFIALIFTKDFIHLFLIYWVAVCLSYMAWDSWINYLKTEKRLKLVPASNSRLAKYIKQIYT</sequence>
<keyword evidence="3" id="KW-1185">Reference proteome</keyword>
<dbReference type="AlphaFoldDB" id="A0A9X4L6C5"/>
<dbReference type="EMBL" id="JAMBQA010000005">
    <property type="protein sequence ID" value="MDG0846796.1"/>
    <property type="molecule type" value="Genomic_DNA"/>
</dbReference>
<keyword evidence="1" id="KW-1133">Transmembrane helix</keyword>
<evidence type="ECO:0000313" key="2">
    <source>
        <dbReference type="EMBL" id="MDG0846796.1"/>
    </source>
</evidence>
<organism evidence="2 3">
    <name type="scientific">Staphylococcus equorum</name>
    <dbReference type="NCBI Taxonomy" id="246432"/>
    <lineage>
        <taxon>Bacteria</taxon>
        <taxon>Bacillati</taxon>
        <taxon>Bacillota</taxon>
        <taxon>Bacilli</taxon>
        <taxon>Bacillales</taxon>
        <taxon>Staphylococcaceae</taxon>
        <taxon>Staphylococcus</taxon>
    </lineage>
</organism>
<protein>
    <submittedName>
        <fullName evidence="2">Uncharacterized protein</fullName>
    </submittedName>
</protein>
<proteinExistence type="predicted"/>